<dbReference type="Gene3D" id="1.20.140.10">
    <property type="entry name" value="Butyryl-CoA Dehydrogenase, subunit A, domain 3"/>
    <property type="match status" value="1"/>
</dbReference>
<dbReference type="SUPFAM" id="SSF56645">
    <property type="entry name" value="Acyl-CoA dehydrogenase NM domain-like"/>
    <property type="match status" value="1"/>
</dbReference>
<evidence type="ECO:0000259" key="13">
    <source>
        <dbReference type="Pfam" id="PF02771"/>
    </source>
</evidence>
<dbReference type="InterPro" id="IPR037069">
    <property type="entry name" value="AcylCoA_DH/ox_N_sf"/>
</dbReference>
<dbReference type="CDD" id="cd00567">
    <property type="entry name" value="ACAD"/>
    <property type="match status" value="1"/>
</dbReference>
<dbReference type="RefSeq" id="WP_328936548.1">
    <property type="nucleotide sequence ID" value="NZ_CP108133.1"/>
</dbReference>
<evidence type="ECO:0000256" key="8">
    <source>
        <dbReference type="ARBA" id="ARBA00040394"/>
    </source>
</evidence>
<dbReference type="InterPro" id="IPR050741">
    <property type="entry name" value="Acyl-CoA_dehydrogenase"/>
</dbReference>
<feature type="domain" description="Acyl-CoA dehydrogenase/oxidase C-terminal" evidence="11">
    <location>
        <begin position="252"/>
        <end position="401"/>
    </location>
</feature>
<proteinExistence type="inferred from homology"/>
<comment type="function">
    <text evidence="7">Catalyzes the dehydrogenation at the alpha-beta position of ACP-bound acyl chains. This results in the introduction of a double bond in the lipidic chain, which is further transferred to the epsilon-amino group of lysine residue in the mycobactin core by MbtK.</text>
</comment>
<evidence type="ECO:0000256" key="5">
    <source>
        <dbReference type="ARBA" id="ARBA00022827"/>
    </source>
</evidence>
<evidence type="ECO:0000256" key="9">
    <source>
        <dbReference type="ARBA" id="ARBA00042660"/>
    </source>
</evidence>
<evidence type="ECO:0000256" key="4">
    <source>
        <dbReference type="ARBA" id="ARBA00022630"/>
    </source>
</evidence>
<feature type="domain" description="Acyl-CoA dehydrogenase/oxidase N-terminal" evidence="13">
    <location>
        <begin position="31"/>
        <end position="138"/>
    </location>
</feature>
<evidence type="ECO:0000256" key="10">
    <source>
        <dbReference type="RuleBase" id="RU362125"/>
    </source>
</evidence>
<dbReference type="SUPFAM" id="SSF47203">
    <property type="entry name" value="Acyl-CoA dehydrogenase C-terminal domain-like"/>
    <property type="match status" value="1"/>
</dbReference>
<dbReference type="Proteomes" id="UP001432166">
    <property type="component" value="Chromosome"/>
</dbReference>
<dbReference type="Pfam" id="PF02771">
    <property type="entry name" value="Acyl-CoA_dh_N"/>
    <property type="match status" value="1"/>
</dbReference>
<dbReference type="Pfam" id="PF00441">
    <property type="entry name" value="Acyl-CoA_dh_1"/>
    <property type="match status" value="1"/>
</dbReference>
<evidence type="ECO:0000259" key="11">
    <source>
        <dbReference type="Pfam" id="PF00441"/>
    </source>
</evidence>
<dbReference type="EMBL" id="CP108133">
    <property type="protein sequence ID" value="WTP47281.1"/>
    <property type="molecule type" value="Genomic_DNA"/>
</dbReference>
<dbReference type="InterPro" id="IPR013786">
    <property type="entry name" value="AcylCoA_DH/ox_N"/>
</dbReference>
<evidence type="ECO:0000313" key="14">
    <source>
        <dbReference type="EMBL" id="WTP47281.1"/>
    </source>
</evidence>
<dbReference type="InterPro" id="IPR036250">
    <property type="entry name" value="AcylCo_DH-like_C"/>
</dbReference>
<dbReference type="InterPro" id="IPR046373">
    <property type="entry name" value="Acyl-CoA_Oxase/DH_mid-dom_sf"/>
</dbReference>
<keyword evidence="15" id="KW-1185">Reference proteome</keyword>
<evidence type="ECO:0000259" key="12">
    <source>
        <dbReference type="Pfam" id="PF02770"/>
    </source>
</evidence>
<evidence type="ECO:0000256" key="3">
    <source>
        <dbReference type="ARBA" id="ARBA00009347"/>
    </source>
</evidence>
<evidence type="ECO:0000256" key="2">
    <source>
        <dbReference type="ARBA" id="ARBA00005102"/>
    </source>
</evidence>
<dbReference type="Gene3D" id="1.10.540.10">
    <property type="entry name" value="Acyl-CoA dehydrogenase/oxidase, N-terminal domain"/>
    <property type="match status" value="1"/>
</dbReference>
<keyword evidence="4 10" id="KW-0285">Flavoprotein</keyword>
<comment type="cofactor">
    <cofactor evidence="1 10">
        <name>FAD</name>
        <dbReference type="ChEBI" id="CHEBI:57692"/>
    </cofactor>
</comment>
<dbReference type="PANTHER" id="PTHR48083:SF20">
    <property type="entry name" value="LONG-CHAIN SPECIFIC ACYL-COA DEHYDROGENASE, MITOCHONDRIAL"/>
    <property type="match status" value="1"/>
</dbReference>
<dbReference type="Pfam" id="PF02770">
    <property type="entry name" value="Acyl-CoA_dh_M"/>
    <property type="match status" value="1"/>
</dbReference>
<feature type="domain" description="Acyl-CoA oxidase/dehydrogenase middle" evidence="12">
    <location>
        <begin position="146"/>
        <end position="239"/>
    </location>
</feature>
<evidence type="ECO:0000256" key="6">
    <source>
        <dbReference type="ARBA" id="ARBA00023002"/>
    </source>
</evidence>
<evidence type="ECO:0000256" key="7">
    <source>
        <dbReference type="ARBA" id="ARBA00037085"/>
    </source>
</evidence>
<accession>A0ABZ1J9R5</accession>
<keyword evidence="6 10" id="KW-0560">Oxidoreductase</keyword>
<evidence type="ECO:0000256" key="1">
    <source>
        <dbReference type="ARBA" id="ARBA00001974"/>
    </source>
</evidence>
<keyword evidence="5 10" id="KW-0274">FAD</keyword>
<dbReference type="Gene3D" id="2.40.110.10">
    <property type="entry name" value="Butyryl-CoA Dehydrogenase, subunit A, domain 2"/>
    <property type="match status" value="1"/>
</dbReference>
<dbReference type="InterPro" id="IPR009100">
    <property type="entry name" value="AcylCoA_DH/oxidase_NM_dom_sf"/>
</dbReference>
<gene>
    <name evidence="14" type="ORF">OG288_02495</name>
</gene>
<protein>
    <recommendedName>
        <fullName evidence="8">Acyl-[acyl-carrier-protein] dehydrogenase MbtN</fullName>
    </recommendedName>
    <alternativeName>
        <fullName evidence="9">Mycobactin synthase protein N</fullName>
    </alternativeName>
</protein>
<sequence>MSVVDTPADTPADTSARTSRLFAAGPFGERVEEARERVAGLLRQAFEPVAQQAETAGLFPRELLAGLGAAGLFRERWAQADAADPYGDPGLGVLIAEESGRLGHAGLSVGLSLHCETVLSVLTRYGDTPLLAEYRARALEGRLVGCLGASEPTGGSDLNGVRTVARRTAGGWHVTGEKKYLSLGLVCDIALLLCRLDEGAGPVAGRLGLLAVPASGLTPRKRLSKAGTAALDTTWMVVDAEVPDEALVGRPGSGLLVATWGLNHERLSIAAQAVGGAARAIGLATAHLQRREQFGGPLMDQQALRLRLAELSSRLVALRFAVYAAAQGVPVPGACGTREIAALKTTAARFVAEATSECMHLFGGAGYLEDETPMSRMWRDSRLARIGGGTDEMLWELVAGGLVPDDAAYDESVDLG</sequence>
<organism evidence="14 15">
    <name type="scientific">Streptomyces tauricus</name>
    <dbReference type="NCBI Taxonomy" id="68274"/>
    <lineage>
        <taxon>Bacteria</taxon>
        <taxon>Bacillati</taxon>
        <taxon>Actinomycetota</taxon>
        <taxon>Actinomycetes</taxon>
        <taxon>Kitasatosporales</taxon>
        <taxon>Streptomycetaceae</taxon>
        <taxon>Streptomyces</taxon>
        <taxon>Streptomyces aurantiacus group</taxon>
    </lineage>
</organism>
<comment type="pathway">
    <text evidence="2">Siderophore biosynthesis; mycobactin biosynthesis.</text>
</comment>
<comment type="similarity">
    <text evidence="3 10">Belongs to the acyl-CoA dehydrogenase family.</text>
</comment>
<dbReference type="InterPro" id="IPR009075">
    <property type="entry name" value="AcylCo_DH/oxidase_C"/>
</dbReference>
<name>A0ABZ1J9R5_9ACTN</name>
<reference evidence="14" key="1">
    <citation type="submission" date="2022-10" db="EMBL/GenBank/DDBJ databases">
        <title>The complete genomes of actinobacterial strains from the NBC collection.</title>
        <authorList>
            <person name="Joergensen T.S."/>
            <person name="Alvarez Arevalo M."/>
            <person name="Sterndorff E.B."/>
            <person name="Faurdal D."/>
            <person name="Vuksanovic O."/>
            <person name="Mourched A.-S."/>
            <person name="Charusanti P."/>
            <person name="Shaw S."/>
            <person name="Blin K."/>
            <person name="Weber T."/>
        </authorList>
    </citation>
    <scope>NUCLEOTIDE SEQUENCE</scope>
    <source>
        <strain evidence="14">NBC_00189</strain>
    </source>
</reference>
<evidence type="ECO:0000313" key="15">
    <source>
        <dbReference type="Proteomes" id="UP001432166"/>
    </source>
</evidence>
<dbReference type="InterPro" id="IPR006091">
    <property type="entry name" value="Acyl-CoA_Oxase/DH_mid-dom"/>
</dbReference>
<dbReference type="PANTHER" id="PTHR48083">
    <property type="entry name" value="MEDIUM-CHAIN SPECIFIC ACYL-COA DEHYDROGENASE, MITOCHONDRIAL-RELATED"/>
    <property type="match status" value="1"/>
</dbReference>